<dbReference type="OMA" id="WIATNIS"/>
<dbReference type="InterPro" id="IPR001314">
    <property type="entry name" value="Peptidase_S1A"/>
</dbReference>
<evidence type="ECO:0000256" key="2">
    <source>
        <dbReference type="ARBA" id="ARBA00022801"/>
    </source>
</evidence>
<keyword evidence="7" id="KW-0732">Signal</keyword>
<dbReference type="PANTHER" id="PTHR24264">
    <property type="entry name" value="TRYPSIN-RELATED"/>
    <property type="match status" value="1"/>
</dbReference>
<protein>
    <submittedName>
        <fullName evidence="9 11">Trypsin-3</fullName>
    </submittedName>
</protein>
<evidence type="ECO:0000256" key="1">
    <source>
        <dbReference type="ARBA" id="ARBA00022670"/>
    </source>
</evidence>
<dbReference type="PROSITE" id="PS50240">
    <property type="entry name" value="TRYPSIN_DOM"/>
    <property type="match status" value="1"/>
</dbReference>
<dbReference type="InterPro" id="IPR043504">
    <property type="entry name" value="Peptidase_S1_PA_chymotrypsin"/>
</dbReference>
<dbReference type="AGR" id="Xenbase:XB-GENE-29085863"/>
<evidence type="ECO:0000313" key="12">
    <source>
        <dbReference type="Xenbase" id="XB-GENE-29085863"/>
    </source>
</evidence>
<evidence type="ECO:0000259" key="8">
    <source>
        <dbReference type="PROSITE" id="PS50240"/>
    </source>
</evidence>
<dbReference type="SUPFAM" id="SSF50494">
    <property type="entry name" value="Trypsin-like serine proteases"/>
    <property type="match status" value="1"/>
</dbReference>
<keyword evidence="3 5" id="KW-0720">Serine protease</keyword>
<dbReference type="SMART" id="SM00020">
    <property type="entry name" value="Tryp_SPc"/>
    <property type="match status" value="1"/>
</dbReference>
<dbReference type="PROSITE" id="PS00135">
    <property type="entry name" value="TRYPSIN_SER"/>
    <property type="match status" value="1"/>
</dbReference>
<dbReference type="Reactome" id="R-XTR-1442490">
    <property type="pathway name" value="Collagen degradation"/>
</dbReference>
<dbReference type="InterPro" id="IPR001254">
    <property type="entry name" value="Trypsin_dom"/>
</dbReference>
<keyword evidence="6" id="KW-0812">Transmembrane</keyword>
<evidence type="ECO:0000256" key="4">
    <source>
        <dbReference type="ARBA" id="ARBA00023157"/>
    </source>
</evidence>
<dbReference type="AlphaFoldDB" id="A0A803K5Z6"/>
<dbReference type="InterPro" id="IPR009003">
    <property type="entry name" value="Peptidase_S1_PA"/>
</dbReference>
<feature type="chain" id="PRO_5044663073" evidence="7">
    <location>
        <begin position="24"/>
        <end position="327"/>
    </location>
</feature>
<evidence type="ECO:0000313" key="9">
    <source>
        <dbReference type="Ensembl" id="ENSXETP00000115786"/>
    </source>
</evidence>
<keyword evidence="10" id="KW-1185">Reference proteome</keyword>
<dbReference type="PROSITE" id="PS00134">
    <property type="entry name" value="TRYPSIN_HIS"/>
    <property type="match status" value="1"/>
</dbReference>
<dbReference type="Ensembl" id="ENSXETT00000108115">
    <property type="protein sequence ID" value="ENSXETP00000115786"/>
    <property type="gene ID" value="ENSXETG00000043378"/>
</dbReference>
<dbReference type="GO" id="GO:0004252">
    <property type="term" value="F:serine-type endopeptidase activity"/>
    <property type="evidence" value="ECO:0000318"/>
    <property type="project" value="GO_Central"/>
</dbReference>
<feature type="signal peptide" evidence="7">
    <location>
        <begin position="1"/>
        <end position="23"/>
    </location>
</feature>
<dbReference type="RefSeq" id="XP_031749505.1">
    <property type="nucleotide sequence ID" value="XM_031893645.1"/>
</dbReference>
<dbReference type="Reactome" id="R-XTR-1592389">
    <property type="pathway name" value="Activation of Matrix Metalloproteinases"/>
</dbReference>
<dbReference type="FunFam" id="2.40.10.10:FF:000039">
    <property type="entry name" value="Brain-specific serine protease 4"/>
    <property type="match status" value="1"/>
</dbReference>
<evidence type="ECO:0000256" key="6">
    <source>
        <dbReference type="SAM" id="Phobius"/>
    </source>
</evidence>
<dbReference type="InterPro" id="IPR033116">
    <property type="entry name" value="TRYPSIN_SER"/>
</dbReference>
<proteinExistence type="predicted"/>
<dbReference type="PRINTS" id="PR00722">
    <property type="entry name" value="CHYMOTRYPSIN"/>
</dbReference>
<accession>A0A803K5Z6</accession>
<name>A0A803K5Z6_XENTR</name>
<sequence length="327" mass="35374">MNSLHSICAFFLFALGLYTICEAEKACGKSVAISDRIVGGQDAKKGKYPWQALLWCPGVYRCGGTLVSSKWVVSAAHCLSRSNASCLAVILGANKLSGNENEEMAVSVKNIYIHPNYNDTDITNDIGLAELTQAVSFTSYVIPVCLPTASTIFNPGQSCWVTGWGVTEFNTSLSPNTLQEVQMRILSAEQCRSYYDPNITGVYITDQMICARDILGGKDSCQGDSGGPLVCSYGGNFYLVGVVSFGIGCGDTAYPGVYTYVPAYRDWIGKYVPSVSTTSSGSARIGFTYGPTLKGLSLMSFFHSLCWVLLGDLWFVLIISMAAWMRC</sequence>
<reference evidence="11" key="3">
    <citation type="submission" date="2025-04" db="UniProtKB">
        <authorList>
            <consortium name="RefSeq"/>
        </authorList>
    </citation>
    <scope>IDENTIFICATION</scope>
    <source>
        <strain evidence="11">Nigerian</strain>
        <tissue evidence="11">Liver and blood</tissue>
    </source>
</reference>
<keyword evidence="4" id="KW-1015">Disulfide bond</keyword>
<reference evidence="9" key="2">
    <citation type="submission" date="2021-03" db="UniProtKB">
        <authorList>
            <consortium name="Ensembl"/>
        </authorList>
    </citation>
    <scope>IDENTIFICATION</scope>
</reference>
<dbReference type="KEGG" id="xtr:101732100"/>
<organism evidence="9">
    <name type="scientific">Xenopus tropicalis</name>
    <name type="common">Western clawed frog</name>
    <name type="synonym">Silurana tropicalis</name>
    <dbReference type="NCBI Taxonomy" id="8364"/>
    <lineage>
        <taxon>Eukaryota</taxon>
        <taxon>Metazoa</taxon>
        <taxon>Chordata</taxon>
        <taxon>Craniata</taxon>
        <taxon>Vertebrata</taxon>
        <taxon>Euteleostomi</taxon>
        <taxon>Amphibia</taxon>
        <taxon>Batrachia</taxon>
        <taxon>Anura</taxon>
        <taxon>Pipoidea</taxon>
        <taxon>Pipidae</taxon>
        <taxon>Xenopodinae</taxon>
        <taxon>Xenopus</taxon>
        <taxon>Silurana</taxon>
    </lineage>
</organism>
<dbReference type="Reactome" id="R-XTR-9758881">
    <property type="pathway name" value="Uptake of dietary cobalamins into enterocytes"/>
</dbReference>
<dbReference type="GeneID" id="101732100"/>
<feature type="transmembrane region" description="Helical" evidence="6">
    <location>
        <begin position="301"/>
        <end position="324"/>
    </location>
</feature>
<dbReference type="Gene3D" id="2.40.10.10">
    <property type="entry name" value="Trypsin-like serine proteases"/>
    <property type="match status" value="1"/>
</dbReference>
<evidence type="ECO:0000313" key="10">
    <source>
        <dbReference type="Proteomes" id="UP000008143"/>
    </source>
</evidence>
<dbReference type="GeneTree" id="ENSGT00940000161761"/>
<dbReference type="Reactome" id="R-XTR-6798695">
    <property type="pathway name" value="Neutrophil degranulation"/>
</dbReference>
<dbReference type="Reactome" id="R-XTR-6803157">
    <property type="pathway name" value="Antimicrobial peptides"/>
</dbReference>
<dbReference type="Proteomes" id="UP000008143">
    <property type="component" value="Chromosome 9"/>
</dbReference>
<dbReference type="OrthoDB" id="7863416at2759"/>
<gene>
    <name evidence="9 11 12" type="primary">LOC101732100</name>
</gene>
<feature type="domain" description="Peptidase S1" evidence="8">
    <location>
        <begin position="37"/>
        <end position="273"/>
    </location>
</feature>
<evidence type="ECO:0000256" key="5">
    <source>
        <dbReference type="RuleBase" id="RU363034"/>
    </source>
</evidence>
<keyword evidence="1 5" id="KW-0645">Protease</keyword>
<evidence type="ECO:0000256" key="3">
    <source>
        <dbReference type="ARBA" id="ARBA00022825"/>
    </source>
</evidence>
<dbReference type="GO" id="GO:0006508">
    <property type="term" value="P:proteolysis"/>
    <property type="evidence" value="ECO:0000318"/>
    <property type="project" value="GO_Central"/>
</dbReference>
<dbReference type="InterPro" id="IPR018114">
    <property type="entry name" value="TRYPSIN_HIS"/>
</dbReference>
<dbReference type="PANTHER" id="PTHR24264:SF69">
    <property type="entry name" value="TRYPSIN-3"/>
    <property type="match status" value="1"/>
</dbReference>
<evidence type="ECO:0000256" key="7">
    <source>
        <dbReference type="SAM" id="SignalP"/>
    </source>
</evidence>
<evidence type="ECO:0000313" key="11">
    <source>
        <dbReference type="RefSeq" id="XP_031749505.1"/>
    </source>
</evidence>
<keyword evidence="2 5" id="KW-0378">Hydrolase</keyword>
<dbReference type="InterPro" id="IPR050127">
    <property type="entry name" value="Serine_Proteases_S1"/>
</dbReference>
<dbReference type="GO" id="GO:0005615">
    <property type="term" value="C:extracellular space"/>
    <property type="evidence" value="ECO:0000318"/>
    <property type="project" value="GO_Central"/>
</dbReference>
<reference evidence="9" key="1">
    <citation type="journal article" date="2010" name="Science">
        <title>The genome of the Western clawed frog Xenopus tropicalis.</title>
        <authorList>
            <person name="Hellsten U."/>
            <person name="Harland R.M."/>
            <person name="Gilchrist M.J."/>
            <person name="Hendrix D."/>
            <person name="Jurka J."/>
            <person name="Kapitonov V."/>
            <person name="Ovcharenko I."/>
            <person name="Putnam N.H."/>
            <person name="Shu S."/>
            <person name="Taher L."/>
            <person name="Blitz I.L."/>
            <person name="Blumberg B."/>
            <person name="Dichmann D.S."/>
            <person name="Dubchak I."/>
            <person name="Amaya E."/>
            <person name="Detter J.C."/>
            <person name="Fletcher R."/>
            <person name="Gerhard D.S."/>
            <person name="Goodstein D."/>
            <person name="Graves T."/>
            <person name="Grigoriev I.V."/>
            <person name="Grimwood J."/>
            <person name="Kawashima T."/>
            <person name="Lindquist E."/>
            <person name="Lucas S.M."/>
            <person name="Mead P.E."/>
            <person name="Mitros T."/>
            <person name="Ogino H."/>
            <person name="Ohta Y."/>
            <person name="Poliakov A.V."/>
            <person name="Pollet N."/>
            <person name="Robert J."/>
            <person name="Salamov A."/>
            <person name="Sater A.K."/>
            <person name="Schmutz J."/>
            <person name="Terry A."/>
            <person name="Vize P.D."/>
            <person name="Warren W.C."/>
            <person name="Wells D."/>
            <person name="Wills A."/>
            <person name="Wilson R.K."/>
            <person name="Zimmerman L.B."/>
            <person name="Zorn A.M."/>
            <person name="Grainger R."/>
            <person name="Grammer T."/>
            <person name="Khokha M.K."/>
            <person name="Richardson P.M."/>
            <person name="Rokhsar D.S."/>
        </authorList>
    </citation>
    <scope>NUCLEOTIDE SEQUENCE [LARGE SCALE GENOMIC DNA]</scope>
    <source>
        <strain evidence="9">Nigerian</strain>
    </source>
</reference>
<keyword evidence="6" id="KW-0472">Membrane</keyword>
<keyword evidence="6" id="KW-1133">Transmembrane helix</keyword>
<dbReference type="Pfam" id="PF00089">
    <property type="entry name" value="Trypsin"/>
    <property type="match status" value="1"/>
</dbReference>
<dbReference type="CDD" id="cd00190">
    <property type="entry name" value="Tryp_SPc"/>
    <property type="match status" value="1"/>
</dbReference>
<dbReference type="Ensembl" id="ENSXETT00000108722">
    <property type="protein sequence ID" value="ENSXETP00000118004"/>
    <property type="gene ID" value="ENSXETG00000043378"/>
</dbReference>
<dbReference type="Xenbase" id="XB-GENE-29085863">
    <property type="gene designation" value="LOC101732100"/>
</dbReference>